<protein>
    <recommendedName>
        <fullName evidence="4">FYVE-type zinc finger domain-containing protein</fullName>
    </recommendedName>
</protein>
<evidence type="ECO:0000256" key="1">
    <source>
        <dbReference type="SAM" id="MobiDB-lite"/>
    </source>
</evidence>
<evidence type="ECO:0000313" key="3">
    <source>
        <dbReference type="Proteomes" id="UP000015104"/>
    </source>
</evidence>
<feature type="compositionally biased region" description="Acidic residues" evidence="1">
    <location>
        <begin position="43"/>
        <end position="63"/>
    </location>
</feature>
<feature type="compositionally biased region" description="Acidic residues" evidence="1">
    <location>
        <begin position="94"/>
        <end position="105"/>
    </location>
</feature>
<dbReference type="GO" id="GO:0005938">
    <property type="term" value="C:cell cortex"/>
    <property type="evidence" value="ECO:0007669"/>
    <property type="project" value="TreeGrafter"/>
</dbReference>
<dbReference type="GO" id="GO:0051295">
    <property type="term" value="P:establishment of meiotic spindle localization"/>
    <property type="evidence" value="ECO:0007669"/>
    <property type="project" value="TreeGrafter"/>
</dbReference>
<dbReference type="GO" id="GO:0030659">
    <property type="term" value="C:cytoplasmic vesicle membrane"/>
    <property type="evidence" value="ECO:0007669"/>
    <property type="project" value="TreeGrafter"/>
</dbReference>
<dbReference type="GO" id="GO:0036089">
    <property type="term" value="P:cleavage furrow formation"/>
    <property type="evidence" value="ECO:0007669"/>
    <property type="project" value="TreeGrafter"/>
</dbReference>
<dbReference type="PANTHER" id="PTHR21345:SF3">
    <property type="entry name" value="PROTEIN SPIRE"/>
    <property type="match status" value="1"/>
</dbReference>
<dbReference type="EMBL" id="CAEY01001382">
    <property type="status" value="NOT_ANNOTATED_CDS"/>
    <property type="molecule type" value="Genomic_DNA"/>
</dbReference>
<proteinExistence type="predicted"/>
<feature type="compositionally biased region" description="Basic and acidic residues" evidence="1">
    <location>
        <begin position="64"/>
        <end position="73"/>
    </location>
</feature>
<dbReference type="STRING" id="32264.T1K3J7"/>
<dbReference type="InterPro" id="IPR029901">
    <property type="entry name" value="Spire"/>
</dbReference>
<dbReference type="PANTHER" id="PTHR21345">
    <property type="entry name" value="SPIRE"/>
    <property type="match status" value="1"/>
</dbReference>
<dbReference type="SUPFAM" id="SSF57903">
    <property type="entry name" value="FYVE/PHD zinc finger"/>
    <property type="match status" value="1"/>
</dbReference>
<dbReference type="EnsemblMetazoa" id="tetur04g08960.1">
    <property type="protein sequence ID" value="tetur04g08960.1"/>
    <property type="gene ID" value="tetur04g08960"/>
</dbReference>
<dbReference type="GO" id="GO:0040038">
    <property type="term" value="P:polar body extrusion after meiotic divisions"/>
    <property type="evidence" value="ECO:0007669"/>
    <property type="project" value="TreeGrafter"/>
</dbReference>
<dbReference type="OMA" id="NQGRESI"/>
<feature type="region of interest" description="Disordered" evidence="1">
    <location>
        <begin position="1"/>
        <end position="73"/>
    </location>
</feature>
<dbReference type="GO" id="GO:0030041">
    <property type="term" value="P:actin filament polymerization"/>
    <property type="evidence" value="ECO:0007669"/>
    <property type="project" value="TreeGrafter"/>
</dbReference>
<keyword evidence="3" id="KW-1185">Reference proteome</keyword>
<reference evidence="2" key="2">
    <citation type="submission" date="2015-06" db="UniProtKB">
        <authorList>
            <consortium name="EnsemblMetazoa"/>
        </authorList>
    </citation>
    <scope>IDENTIFICATION</scope>
</reference>
<reference evidence="3" key="1">
    <citation type="submission" date="2011-08" db="EMBL/GenBank/DDBJ databases">
        <authorList>
            <person name="Rombauts S."/>
        </authorList>
    </citation>
    <scope>NUCLEOTIDE SEQUENCE</scope>
    <source>
        <strain evidence="3">London</strain>
    </source>
</reference>
<feature type="region of interest" description="Disordered" evidence="1">
    <location>
        <begin position="94"/>
        <end position="125"/>
    </location>
</feature>
<accession>T1K3J7</accession>
<evidence type="ECO:0000313" key="2">
    <source>
        <dbReference type="EnsemblMetazoa" id="tetur04g08960.1"/>
    </source>
</evidence>
<feature type="compositionally biased region" description="Polar residues" evidence="1">
    <location>
        <begin position="324"/>
        <end position="360"/>
    </location>
</feature>
<dbReference type="GO" id="GO:0048193">
    <property type="term" value="P:Golgi vesicle transport"/>
    <property type="evidence" value="ECO:0007669"/>
    <property type="project" value="TreeGrafter"/>
</dbReference>
<dbReference type="KEGG" id="tut:107360010"/>
<dbReference type="InterPro" id="IPR011011">
    <property type="entry name" value="Znf_FYVE_PHD"/>
</dbReference>
<dbReference type="GO" id="GO:0051639">
    <property type="term" value="P:actin filament network formation"/>
    <property type="evidence" value="ECO:0007669"/>
    <property type="project" value="TreeGrafter"/>
</dbReference>
<dbReference type="GO" id="GO:0045010">
    <property type="term" value="P:actin nucleation"/>
    <property type="evidence" value="ECO:0007669"/>
    <property type="project" value="InterPro"/>
</dbReference>
<dbReference type="GO" id="GO:0008017">
    <property type="term" value="F:microtubule binding"/>
    <property type="evidence" value="ECO:0007669"/>
    <property type="project" value="TreeGrafter"/>
</dbReference>
<dbReference type="OrthoDB" id="10043757at2759"/>
<feature type="compositionally biased region" description="Low complexity" evidence="1">
    <location>
        <begin position="303"/>
        <end position="323"/>
    </location>
</feature>
<evidence type="ECO:0008006" key="4">
    <source>
        <dbReference type="Google" id="ProtNLM"/>
    </source>
</evidence>
<dbReference type="Proteomes" id="UP000015104">
    <property type="component" value="Unassembled WGS sequence"/>
</dbReference>
<dbReference type="GO" id="GO:0003779">
    <property type="term" value="F:actin binding"/>
    <property type="evidence" value="ECO:0007669"/>
    <property type="project" value="InterPro"/>
</dbReference>
<gene>
    <name evidence="2" type="primary">107360010</name>
</gene>
<sequence length="409" mass="45506">MEPESSDDQPKRRLIRANISLRLSTSFDDDETRGLSEAQSLETTDDPFSEEEPEGEENDELEKDDLLNEHVHLDDSLMEQGIMHKSNIELENDYEYDDDDDDDEHQIDSHKDELGQKPDVTSDSPAVKFSDRLFSKILKLSKEAKSSPTGSIKGSTLASKMRKVLEDFQTSSSSRGPSKAGINYNQDTRGWYNDLMSFISSQDNFDPATMTLDNLQKLRSVMCKAERASLSVTKEMESDLVNHKICFICLKVRFNLIKWSTRCKICSQTMCDKCTVFLSLPHQPFSEITVDQIEASQSVQQLSATDPGSSPSTSTSPSSLLASVNEQESDPSTEPSSMTGQDEASSPSVSPLPYASTSIPRSPRHLASKTLPNILRSLSIKGSDSLETIKVCKDCKLFIGKLRKMKATT</sequence>
<name>T1K3J7_TETUR</name>
<dbReference type="AlphaFoldDB" id="T1K3J7"/>
<feature type="region of interest" description="Disordered" evidence="1">
    <location>
        <begin position="298"/>
        <end position="365"/>
    </location>
</feature>
<feature type="compositionally biased region" description="Basic and acidic residues" evidence="1">
    <location>
        <begin position="106"/>
        <end position="116"/>
    </location>
</feature>
<dbReference type="HOGENOM" id="CLU_056250_0_0_1"/>
<organism evidence="2 3">
    <name type="scientific">Tetranychus urticae</name>
    <name type="common">Two-spotted spider mite</name>
    <dbReference type="NCBI Taxonomy" id="32264"/>
    <lineage>
        <taxon>Eukaryota</taxon>
        <taxon>Metazoa</taxon>
        <taxon>Ecdysozoa</taxon>
        <taxon>Arthropoda</taxon>
        <taxon>Chelicerata</taxon>
        <taxon>Arachnida</taxon>
        <taxon>Acari</taxon>
        <taxon>Acariformes</taxon>
        <taxon>Trombidiformes</taxon>
        <taxon>Prostigmata</taxon>
        <taxon>Eleutherengona</taxon>
        <taxon>Raphignathae</taxon>
        <taxon>Tetranychoidea</taxon>
        <taxon>Tetranychidae</taxon>
        <taxon>Tetranychus</taxon>
    </lineage>
</organism>